<evidence type="ECO:0000313" key="2">
    <source>
        <dbReference type="Proteomes" id="UP000714380"/>
    </source>
</evidence>
<accession>A0ABS7ZPP1</accession>
<dbReference type="EMBL" id="JAEDAH010000042">
    <property type="protein sequence ID" value="MCA6063657.1"/>
    <property type="molecule type" value="Genomic_DNA"/>
</dbReference>
<keyword evidence="2" id="KW-1185">Reference proteome</keyword>
<gene>
    <name evidence="1" type="ORF">I9W95_08550</name>
</gene>
<protein>
    <recommendedName>
        <fullName evidence="3">Cytochrome c domain-containing protein</fullName>
    </recommendedName>
</protein>
<evidence type="ECO:0008006" key="3">
    <source>
        <dbReference type="Google" id="ProtNLM"/>
    </source>
</evidence>
<name>A0ABS7ZPP1_9GAMM</name>
<organism evidence="1 2">
    <name type="scientific">Thalassolituus marinus</name>
    <dbReference type="NCBI Taxonomy" id="671053"/>
    <lineage>
        <taxon>Bacteria</taxon>
        <taxon>Pseudomonadati</taxon>
        <taxon>Pseudomonadota</taxon>
        <taxon>Gammaproteobacteria</taxon>
        <taxon>Oceanospirillales</taxon>
        <taxon>Oceanospirillaceae</taxon>
        <taxon>Thalassolituus</taxon>
    </lineage>
</organism>
<dbReference type="Proteomes" id="UP000714380">
    <property type="component" value="Unassembled WGS sequence"/>
</dbReference>
<evidence type="ECO:0000313" key="1">
    <source>
        <dbReference type="EMBL" id="MCA6063657.1"/>
    </source>
</evidence>
<proteinExistence type="predicted"/>
<reference evidence="1 2" key="1">
    <citation type="submission" date="2020-12" db="EMBL/GenBank/DDBJ databases">
        <title>Novel Thalassolituus-related marine hydrocarbonoclastic bacteria mediated algae-derived hydrocarbons mineralization in twilight zone of the northern South China Sea.</title>
        <authorList>
            <person name="Dong C."/>
        </authorList>
    </citation>
    <scope>NUCLEOTIDE SEQUENCE [LARGE SCALE GENOMIC DNA]</scope>
    <source>
        <strain evidence="1 2">IMCC1826</strain>
    </source>
</reference>
<sequence length="51" mass="5233">MGVRIVSCPAIQPLGLSSEEMLALNAFLQAVSAQPTSEPAPLSVLQNPAGQ</sequence>
<comment type="caution">
    <text evidence="1">The sequence shown here is derived from an EMBL/GenBank/DDBJ whole genome shotgun (WGS) entry which is preliminary data.</text>
</comment>
<dbReference type="RefSeq" id="WP_225673860.1">
    <property type="nucleotide sequence ID" value="NZ_JAEDAH010000042.1"/>
</dbReference>